<dbReference type="RefSeq" id="WP_174403506.1">
    <property type="nucleotide sequence ID" value="NZ_BLVO01000004.1"/>
</dbReference>
<evidence type="ECO:0000313" key="3">
    <source>
        <dbReference type="Proteomes" id="UP000503840"/>
    </source>
</evidence>
<dbReference type="Proteomes" id="UP000503840">
    <property type="component" value="Unassembled WGS sequence"/>
</dbReference>
<dbReference type="SUPFAM" id="SSF53067">
    <property type="entry name" value="Actin-like ATPase domain"/>
    <property type="match status" value="1"/>
</dbReference>
<dbReference type="InterPro" id="IPR000905">
    <property type="entry name" value="Gcp-like_dom"/>
</dbReference>
<dbReference type="NCBIfam" id="TIGR03725">
    <property type="entry name" value="T6A_YeaZ"/>
    <property type="match status" value="1"/>
</dbReference>
<evidence type="ECO:0000313" key="2">
    <source>
        <dbReference type="EMBL" id="GFM31803.1"/>
    </source>
</evidence>
<reference evidence="2 3" key="1">
    <citation type="submission" date="2020-05" db="EMBL/GenBank/DDBJ databases">
        <title>Draft genome sequence of Desulfovibrio sp. strain HN2T.</title>
        <authorList>
            <person name="Ueno A."/>
            <person name="Tamazawa S."/>
            <person name="Tamamura S."/>
            <person name="Murakami T."/>
            <person name="Kiyama T."/>
            <person name="Inomata H."/>
            <person name="Amano Y."/>
            <person name="Miyakawa K."/>
            <person name="Tamaki H."/>
            <person name="Naganuma T."/>
            <person name="Kaneko K."/>
        </authorList>
    </citation>
    <scope>NUCLEOTIDE SEQUENCE [LARGE SCALE GENOMIC DNA]</scope>
    <source>
        <strain evidence="2 3">HN2</strain>
    </source>
</reference>
<organism evidence="2 3">
    <name type="scientific">Desulfovibrio subterraneus</name>
    <dbReference type="NCBI Taxonomy" id="2718620"/>
    <lineage>
        <taxon>Bacteria</taxon>
        <taxon>Pseudomonadati</taxon>
        <taxon>Thermodesulfobacteriota</taxon>
        <taxon>Desulfovibrionia</taxon>
        <taxon>Desulfovibrionales</taxon>
        <taxon>Desulfovibrionaceae</taxon>
        <taxon>Desulfovibrio</taxon>
    </lineage>
</organism>
<protein>
    <submittedName>
        <fullName evidence="2">tRNA (Adenosine(37)-N6)-threonylcarbamoyltransferase complex dimerization subunit type 1 TsaB</fullName>
    </submittedName>
</protein>
<dbReference type="InterPro" id="IPR022496">
    <property type="entry name" value="T6A_TsaB"/>
</dbReference>
<name>A0A7J0BDN0_9BACT</name>
<comment type="caution">
    <text evidence="2">The sequence shown here is derived from an EMBL/GenBank/DDBJ whole genome shotgun (WGS) entry which is preliminary data.</text>
</comment>
<evidence type="ECO:0000259" key="1">
    <source>
        <dbReference type="Pfam" id="PF00814"/>
    </source>
</evidence>
<keyword evidence="3" id="KW-1185">Reference proteome</keyword>
<dbReference type="Pfam" id="PF00814">
    <property type="entry name" value="TsaD"/>
    <property type="match status" value="1"/>
</dbReference>
<proteinExistence type="predicted"/>
<sequence>MYADSSLTLILNGAEARLQILCGNGSELLFSQEWFTPRHGMQVLVPALMEGLARMGLSLRQVGRIAIVRGPGSFTGLRLVLSTALGMARPLNMTMGGIGYMDALAADPLALAGERPVWTVTHARRGIVHLQGFCNTAGAPGTLCQPDSATLEDAAARIAASGPCPVLLGTGIRKNLDFFAEALPQALVLPERFDHPAPETLLALAQTVDYSTDPVDPLYIRPCDAEENLDSIAAAKGLNPEEARATLAKLTTA</sequence>
<dbReference type="GO" id="GO:0016740">
    <property type="term" value="F:transferase activity"/>
    <property type="evidence" value="ECO:0007669"/>
    <property type="project" value="UniProtKB-KW"/>
</dbReference>
<dbReference type="EMBL" id="BLVO01000004">
    <property type="protein sequence ID" value="GFM31803.1"/>
    <property type="molecule type" value="Genomic_DNA"/>
</dbReference>
<dbReference type="AlphaFoldDB" id="A0A7J0BDN0"/>
<dbReference type="InterPro" id="IPR043129">
    <property type="entry name" value="ATPase_NBD"/>
</dbReference>
<dbReference type="GO" id="GO:0002949">
    <property type="term" value="P:tRNA threonylcarbamoyladenosine modification"/>
    <property type="evidence" value="ECO:0007669"/>
    <property type="project" value="InterPro"/>
</dbReference>
<accession>A0A7J0BDN0</accession>
<keyword evidence="2" id="KW-0808">Transferase</keyword>
<feature type="domain" description="Gcp-like" evidence="1">
    <location>
        <begin position="38"/>
        <end position="129"/>
    </location>
</feature>
<gene>
    <name evidence="2" type="ORF">DSM101010T_01680</name>
</gene>
<dbReference type="Gene3D" id="3.30.420.40">
    <property type="match status" value="2"/>
</dbReference>